<feature type="signal peptide" evidence="2">
    <location>
        <begin position="1"/>
        <end position="28"/>
    </location>
</feature>
<sequence>MTNYWRGRGVGHALSLAMVCSMAGQGFAQTTPSAQSAQVQPVQAQPVQAEAAAAARPALIPTEVFAERPFMTRPRLSPDGMHIAARMNVKGVENLAILSVKGDAPLMIPIGQKKTDPDLRWYRWAGDNTLLISVGKLVPWDGDEALLTRLIAYDIVTKKMMFLGSSTEGLTGDDVLWVDPEGKSALMAYQATIYEYPSIYRVDIATNKRKLVQAAEDRVWDWYADNAGVVRVGYRMKDGGKWDMLYRAKDGDPFRTVVRAKSLEDEDAQMSAVHLWSGTDLGYRILKNEKTGRDALYRYDFAKREKGELVYESAKNDIEDFDLSEDKGELVSVSYTDDQYRTHWFDKDLAELQSSLDKSVGNRRAWVATKNRDRSMMIVHVGSASDLGSYYLYQVADGVMHRLAYVNDKLPSASLAAPRYVSYKARDGLEIPAYLTLPVGREPKNLPLIILPHGGPYGVRDDGDYDDDVQFLANRGYAVLQPQYRGSSSYGDDFYQKGRGQWGRAMQDDLDDGMDWLAKDGVIDPKRVCIVGSSYGGYAAQWGAIRNPERYRCAVSFAGVSDMPRNLKFQLSDMSNLKRGAAEWKKTVMGPEDFDLKTISPLVFADKLKVPLMLLHGDKDQRVQYKQSTLMADALKAAGKDYEFYGIPGEGHGFSKSVNAKLWYDKLDVFLKKNNPAD</sequence>
<evidence type="ECO:0000313" key="5">
    <source>
        <dbReference type="Proteomes" id="UP000548867"/>
    </source>
</evidence>
<dbReference type="GO" id="GO:0004252">
    <property type="term" value="F:serine-type endopeptidase activity"/>
    <property type="evidence" value="ECO:0007669"/>
    <property type="project" value="TreeGrafter"/>
</dbReference>
<reference evidence="4 5" key="1">
    <citation type="submission" date="2020-08" db="EMBL/GenBank/DDBJ databases">
        <title>Genomic Encyclopedia of Type Strains, Phase IV (KMG-IV): sequencing the most valuable type-strain genomes for metagenomic binning, comparative biology and taxonomic classification.</title>
        <authorList>
            <person name="Goeker M."/>
        </authorList>
    </citation>
    <scope>NUCLEOTIDE SEQUENCE [LARGE SCALE GENOMIC DNA]</scope>
    <source>
        <strain evidence="4 5">DSM 27057</strain>
    </source>
</reference>
<dbReference type="PANTHER" id="PTHR42776:SF27">
    <property type="entry name" value="DIPEPTIDYL PEPTIDASE FAMILY MEMBER 6"/>
    <property type="match status" value="1"/>
</dbReference>
<name>A0A7W6G4B6_9SPHN</name>
<dbReference type="Proteomes" id="UP000548867">
    <property type="component" value="Unassembled WGS sequence"/>
</dbReference>
<dbReference type="SUPFAM" id="SSF82171">
    <property type="entry name" value="DPP6 N-terminal domain-like"/>
    <property type="match status" value="1"/>
</dbReference>
<dbReference type="GO" id="GO:0004177">
    <property type="term" value="F:aminopeptidase activity"/>
    <property type="evidence" value="ECO:0007669"/>
    <property type="project" value="UniProtKB-KW"/>
</dbReference>
<dbReference type="RefSeq" id="WP_183622137.1">
    <property type="nucleotide sequence ID" value="NZ_JACIDX010000001.1"/>
</dbReference>
<keyword evidence="4" id="KW-0645">Protease</keyword>
<gene>
    <name evidence="4" type="ORF">GGR38_000396</name>
</gene>
<dbReference type="InterPro" id="IPR001375">
    <property type="entry name" value="Peptidase_S9_cat"/>
</dbReference>
<evidence type="ECO:0000256" key="1">
    <source>
        <dbReference type="ARBA" id="ARBA00022801"/>
    </source>
</evidence>
<feature type="domain" description="Peptidase S9 prolyl oligopeptidase catalytic" evidence="3">
    <location>
        <begin position="467"/>
        <end position="674"/>
    </location>
</feature>
<keyword evidence="4" id="KW-0031">Aminopeptidase</keyword>
<keyword evidence="1" id="KW-0378">Hydrolase</keyword>
<keyword evidence="5" id="KW-1185">Reference proteome</keyword>
<evidence type="ECO:0000313" key="4">
    <source>
        <dbReference type="EMBL" id="MBB3953484.1"/>
    </source>
</evidence>
<comment type="caution">
    <text evidence="4">The sequence shown here is derived from an EMBL/GenBank/DDBJ whole genome shotgun (WGS) entry which is preliminary data.</text>
</comment>
<evidence type="ECO:0000259" key="3">
    <source>
        <dbReference type="Pfam" id="PF00326"/>
    </source>
</evidence>
<dbReference type="Pfam" id="PF00326">
    <property type="entry name" value="Peptidase_S9"/>
    <property type="match status" value="1"/>
</dbReference>
<evidence type="ECO:0000256" key="2">
    <source>
        <dbReference type="SAM" id="SignalP"/>
    </source>
</evidence>
<dbReference type="SUPFAM" id="SSF53474">
    <property type="entry name" value="alpha/beta-Hydrolases"/>
    <property type="match status" value="1"/>
</dbReference>
<dbReference type="AlphaFoldDB" id="A0A7W6G4B6"/>
<dbReference type="Gene3D" id="3.40.50.1820">
    <property type="entry name" value="alpha/beta hydrolase"/>
    <property type="match status" value="1"/>
</dbReference>
<dbReference type="EMBL" id="JACIDX010000001">
    <property type="protein sequence ID" value="MBB3953484.1"/>
    <property type="molecule type" value="Genomic_DNA"/>
</dbReference>
<dbReference type="InterPro" id="IPR029058">
    <property type="entry name" value="AB_hydrolase_fold"/>
</dbReference>
<feature type="chain" id="PRO_5030667709" evidence="2">
    <location>
        <begin position="29"/>
        <end position="678"/>
    </location>
</feature>
<organism evidence="4 5">
    <name type="scientific">Novosphingobium sediminicola</name>
    <dbReference type="NCBI Taxonomy" id="563162"/>
    <lineage>
        <taxon>Bacteria</taxon>
        <taxon>Pseudomonadati</taxon>
        <taxon>Pseudomonadota</taxon>
        <taxon>Alphaproteobacteria</taxon>
        <taxon>Sphingomonadales</taxon>
        <taxon>Sphingomonadaceae</taxon>
        <taxon>Novosphingobium</taxon>
    </lineage>
</organism>
<dbReference type="PANTHER" id="PTHR42776">
    <property type="entry name" value="SERINE PEPTIDASE S9 FAMILY MEMBER"/>
    <property type="match status" value="1"/>
</dbReference>
<dbReference type="GO" id="GO:0006508">
    <property type="term" value="P:proteolysis"/>
    <property type="evidence" value="ECO:0007669"/>
    <property type="project" value="InterPro"/>
</dbReference>
<protein>
    <submittedName>
        <fullName evidence="4">Dipeptidyl aminopeptidase/acylaminoacyl peptidase</fullName>
    </submittedName>
</protein>
<keyword evidence="2" id="KW-0732">Signal</keyword>
<accession>A0A7W6G4B6</accession>
<proteinExistence type="predicted"/>